<dbReference type="Gene3D" id="3.40.50.10490">
    <property type="entry name" value="Glucose-6-phosphate isomerase like protein, domain 1"/>
    <property type="match status" value="1"/>
</dbReference>
<name>A0A1G7XPI1_9ACTN</name>
<feature type="region of interest" description="Disordered" evidence="1">
    <location>
        <begin position="194"/>
        <end position="304"/>
    </location>
</feature>
<dbReference type="InterPro" id="IPR046348">
    <property type="entry name" value="SIS_dom_sf"/>
</dbReference>
<evidence type="ECO:0000313" key="4">
    <source>
        <dbReference type="Proteomes" id="UP000198614"/>
    </source>
</evidence>
<dbReference type="CDD" id="cd05006">
    <property type="entry name" value="SIS_GmhA"/>
    <property type="match status" value="1"/>
</dbReference>
<dbReference type="GO" id="GO:0016853">
    <property type="term" value="F:isomerase activity"/>
    <property type="evidence" value="ECO:0007669"/>
    <property type="project" value="UniProtKB-KW"/>
</dbReference>
<feature type="domain" description="SIS" evidence="2">
    <location>
        <begin position="34"/>
        <end position="189"/>
    </location>
</feature>
<dbReference type="Proteomes" id="UP000198614">
    <property type="component" value="Unassembled WGS sequence"/>
</dbReference>
<keyword evidence="3" id="KW-0413">Isomerase</keyword>
<proteinExistence type="predicted"/>
<dbReference type="OrthoDB" id="9810929at2"/>
<evidence type="ECO:0000313" key="3">
    <source>
        <dbReference type="EMBL" id="SDG86125.1"/>
    </source>
</evidence>
<organism evidence="3 4">
    <name type="scientific">Streptomyces griseoaurantiacus</name>
    <dbReference type="NCBI Taxonomy" id="68213"/>
    <lineage>
        <taxon>Bacteria</taxon>
        <taxon>Bacillati</taxon>
        <taxon>Actinomycetota</taxon>
        <taxon>Actinomycetes</taxon>
        <taxon>Kitasatosporales</taxon>
        <taxon>Streptomycetaceae</taxon>
        <taxon>Streptomyces</taxon>
        <taxon>Streptomyces aurantiacus group</taxon>
    </lineage>
</organism>
<dbReference type="SUPFAM" id="SSF53697">
    <property type="entry name" value="SIS domain"/>
    <property type="match status" value="1"/>
</dbReference>
<dbReference type="InterPro" id="IPR001347">
    <property type="entry name" value="SIS_dom"/>
</dbReference>
<feature type="compositionally biased region" description="Low complexity" evidence="1">
    <location>
        <begin position="268"/>
        <end position="280"/>
    </location>
</feature>
<dbReference type="InterPro" id="IPR050099">
    <property type="entry name" value="SIS_GmhA/DiaA_subfam"/>
</dbReference>
<dbReference type="PANTHER" id="PTHR30390">
    <property type="entry name" value="SEDOHEPTULOSE 7-PHOSPHATE ISOMERASE / DNAA INITIATOR-ASSOCIATING FACTOR FOR REPLICATION INITIATION"/>
    <property type="match status" value="1"/>
</dbReference>
<feature type="compositionally biased region" description="Basic and acidic residues" evidence="1">
    <location>
        <begin position="228"/>
        <end position="240"/>
    </location>
</feature>
<feature type="compositionally biased region" description="Polar residues" evidence="1">
    <location>
        <begin position="197"/>
        <end position="218"/>
    </location>
</feature>
<accession>A0A1G7XPI1</accession>
<reference evidence="3 4" key="1">
    <citation type="submission" date="2016-10" db="EMBL/GenBank/DDBJ databases">
        <authorList>
            <person name="de Groot N.N."/>
        </authorList>
    </citation>
    <scope>NUCLEOTIDE SEQUENCE [LARGE SCALE GENOMIC DNA]</scope>
    <source>
        <strain evidence="3 4">CGMCC 4.1859</strain>
    </source>
</reference>
<sequence>MTYAPVVTHCEELLDALGPFRRSAPLAGHWGERLAAVLCGGGRLLAAGNGGSAAQAQHLTAELVGRYRTDRPPFSAIALHADTSSTTAIANDYGVDELFARQVRAHGRPGDVLILLSTSGASANLLSAAAAGRAAGLHVWALTGPAPNPLAAAADEAFCVAAPSAATVQELHLVAVHMVCEAFDEALEADGLPHTAPATTHGTGVARSLSSRLRTTDGSAPPGAGLRDGTRRLDGKRPPGAEDAPDGAAGRRGQPAGRDGGPADGHPRTATGGAARRAAAPGGGTGRHRAAAEDGTGRKERRDG</sequence>
<dbReference type="GO" id="GO:1901135">
    <property type="term" value="P:carbohydrate derivative metabolic process"/>
    <property type="evidence" value="ECO:0007669"/>
    <property type="project" value="InterPro"/>
</dbReference>
<dbReference type="EMBL" id="FNAX01000033">
    <property type="protein sequence ID" value="SDG86125.1"/>
    <property type="molecule type" value="Genomic_DNA"/>
</dbReference>
<evidence type="ECO:0000256" key="1">
    <source>
        <dbReference type="SAM" id="MobiDB-lite"/>
    </source>
</evidence>
<dbReference type="Pfam" id="PF13580">
    <property type="entry name" value="SIS_2"/>
    <property type="match status" value="1"/>
</dbReference>
<feature type="compositionally biased region" description="Low complexity" evidence="1">
    <location>
        <begin position="246"/>
        <end position="257"/>
    </location>
</feature>
<dbReference type="AlphaFoldDB" id="A0A1G7XPI1"/>
<feature type="compositionally biased region" description="Basic and acidic residues" evidence="1">
    <location>
        <begin position="290"/>
        <end position="304"/>
    </location>
</feature>
<dbReference type="GO" id="GO:0097367">
    <property type="term" value="F:carbohydrate derivative binding"/>
    <property type="evidence" value="ECO:0007669"/>
    <property type="project" value="InterPro"/>
</dbReference>
<dbReference type="InterPro" id="IPR035461">
    <property type="entry name" value="GmhA/DiaA"/>
</dbReference>
<dbReference type="PROSITE" id="PS51464">
    <property type="entry name" value="SIS"/>
    <property type="match status" value="1"/>
</dbReference>
<protein>
    <submittedName>
        <fullName evidence="3">D-sedoheptulose 7-phosphate isomerase</fullName>
    </submittedName>
</protein>
<dbReference type="PANTHER" id="PTHR30390:SF6">
    <property type="entry name" value="DNAA INITIATOR-ASSOCIATING PROTEIN DIAA"/>
    <property type="match status" value="1"/>
</dbReference>
<evidence type="ECO:0000259" key="2">
    <source>
        <dbReference type="PROSITE" id="PS51464"/>
    </source>
</evidence>
<gene>
    <name evidence="3" type="ORF">SAMN05216260_13325</name>
</gene>